<dbReference type="RefSeq" id="WP_379882101.1">
    <property type="nucleotide sequence ID" value="NZ_JBHPON010000002.1"/>
</dbReference>
<keyword evidence="9" id="KW-1185">Reference proteome</keyword>
<comment type="caution">
    <text evidence="8">The sequence shown here is derived from an EMBL/GenBank/DDBJ whole genome shotgun (WGS) entry which is preliminary data.</text>
</comment>
<organism evidence="8 9">
    <name type="scientific">Hyphococcus aureus</name>
    <dbReference type="NCBI Taxonomy" id="2666033"/>
    <lineage>
        <taxon>Bacteria</taxon>
        <taxon>Pseudomonadati</taxon>
        <taxon>Pseudomonadota</taxon>
        <taxon>Alphaproteobacteria</taxon>
        <taxon>Parvularculales</taxon>
        <taxon>Parvularculaceae</taxon>
        <taxon>Hyphococcus</taxon>
    </lineage>
</organism>
<dbReference type="InterPro" id="IPR005110">
    <property type="entry name" value="MoeA_linker/N"/>
</dbReference>
<reference evidence="8 9" key="1">
    <citation type="submission" date="2024-09" db="EMBL/GenBank/DDBJ databases">
        <authorList>
            <person name="Zhang Z.-H."/>
        </authorList>
    </citation>
    <scope>NUCLEOTIDE SEQUENCE [LARGE SCALE GENOMIC DNA]</scope>
    <source>
        <strain evidence="8 9">HHTR114</strain>
    </source>
</reference>
<keyword evidence="6" id="KW-0500">Molybdenum</keyword>
<dbReference type="Gene3D" id="3.40.980.10">
    <property type="entry name" value="MoaB/Mog-like domain"/>
    <property type="match status" value="1"/>
</dbReference>
<dbReference type="EC" id="2.10.1.1" evidence="6"/>
<dbReference type="PANTHER" id="PTHR10192:SF5">
    <property type="entry name" value="GEPHYRIN"/>
    <property type="match status" value="1"/>
</dbReference>
<dbReference type="InterPro" id="IPR038987">
    <property type="entry name" value="MoeA-like"/>
</dbReference>
<comment type="catalytic activity">
    <reaction evidence="5">
        <text>adenylyl-molybdopterin + molybdate = Mo-molybdopterin + AMP + H(+)</text>
        <dbReference type="Rhea" id="RHEA:35047"/>
        <dbReference type="ChEBI" id="CHEBI:15378"/>
        <dbReference type="ChEBI" id="CHEBI:36264"/>
        <dbReference type="ChEBI" id="CHEBI:62727"/>
        <dbReference type="ChEBI" id="CHEBI:71302"/>
        <dbReference type="ChEBI" id="CHEBI:456215"/>
        <dbReference type="EC" id="2.10.1.1"/>
    </reaction>
</comment>
<dbReference type="CDD" id="cd00887">
    <property type="entry name" value="MoeA"/>
    <property type="match status" value="1"/>
</dbReference>
<evidence type="ECO:0000256" key="3">
    <source>
        <dbReference type="ARBA" id="ARBA00010763"/>
    </source>
</evidence>
<dbReference type="InterPro" id="IPR005111">
    <property type="entry name" value="MoeA_C_domain_IV"/>
</dbReference>
<evidence type="ECO:0000256" key="4">
    <source>
        <dbReference type="ARBA" id="ARBA00023150"/>
    </source>
</evidence>
<dbReference type="SMART" id="SM00852">
    <property type="entry name" value="MoCF_biosynth"/>
    <property type="match status" value="1"/>
</dbReference>
<dbReference type="SUPFAM" id="SSF63867">
    <property type="entry name" value="MoeA C-terminal domain-like"/>
    <property type="match status" value="1"/>
</dbReference>
<comment type="function">
    <text evidence="1 6">Catalyzes the insertion of molybdate into adenylated molybdopterin with the concomitant release of AMP.</text>
</comment>
<dbReference type="SUPFAM" id="SSF53218">
    <property type="entry name" value="Molybdenum cofactor biosynthesis proteins"/>
    <property type="match status" value="1"/>
</dbReference>
<name>A0ABW1L168_9PROT</name>
<dbReference type="InterPro" id="IPR036688">
    <property type="entry name" value="MoeA_C_domain_IV_sf"/>
</dbReference>
<evidence type="ECO:0000259" key="7">
    <source>
        <dbReference type="SMART" id="SM00852"/>
    </source>
</evidence>
<comment type="pathway">
    <text evidence="2 6">Cofactor biosynthesis; molybdopterin biosynthesis.</text>
</comment>
<evidence type="ECO:0000313" key="8">
    <source>
        <dbReference type="EMBL" id="MFC6036657.1"/>
    </source>
</evidence>
<evidence type="ECO:0000256" key="5">
    <source>
        <dbReference type="ARBA" id="ARBA00047317"/>
    </source>
</evidence>
<dbReference type="Pfam" id="PF03454">
    <property type="entry name" value="MoeA_C"/>
    <property type="match status" value="1"/>
</dbReference>
<evidence type="ECO:0000313" key="9">
    <source>
        <dbReference type="Proteomes" id="UP001596116"/>
    </source>
</evidence>
<comment type="cofactor">
    <cofactor evidence="6">
        <name>Mg(2+)</name>
        <dbReference type="ChEBI" id="CHEBI:18420"/>
    </cofactor>
</comment>
<dbReference type="EMBL" id="JBHPON010000002">
    <property type="protein sequence ID" value="MFC6036657.1"/>
    <property type="molecule type" value="Genomic_DNA"/>
</dbReference>
<dbReference type="InterPro" id="IPR036425">
    <property type="entry name" value="MoaB/Mog-like_dom_sf"/>
</dbReference>
<protein>
    <recommendedName>
        <fullName evidence="6">Molybdopterin molybdenumtransferase</fullName>
        <ecNumber evidence="6">2.10.1.1</ecNumber>
    </recommendedName>
</protein>
<dbReference type="SUPFAM" id="SSF63882">
    <property type="entry name" value="MoeA N-terminal region -like"/>
    <property type="match status" value="1"/>
</dbReference>
<gene>
    <name evidence="8" type="primary">glp</name>
    <name evidence="8" type="ORF">ACFMB1_13950</name>
</gene>
<dbReference type="Pfam" id="PF00994">
    <property type="entry name" value="MoCF_biosynth"/>
    <property type="match status" value="1"/>
</dbReference>
<proteinExistence type="inferred from homology"/>
<accession>A0ABW1L168</accession>
<dbReference type="InterPro" id="IPR036135">
    <property type="entry name" value="MoeA_linker/N_sf"/>
</dbReference>
<dbReference type="Gene3D" id="2.40.340.10">
    <property type="entry name" value="MoeA, C-terminal, domain IV"/>
    <property type="match status" value="1"/>
</dbReference>
<feature type="domain" description="MoaB/Mog" evidence="7">
    <location>
        <begin position="174"/>
        <end position="311"/>
    </location>
</feature>
<dbReference type="Gene3D" id="2.170.190.11">
    <property type="entry name" value="Molybdopterin biosynthesis moea protein, domain 3"/>
    <property type="match status" value="1"/>
</dbReference>
<keyword evidence="6" id="KW-0808">Transferase</keyword>
<dbReference type="InterPro" id="IPR001453">
    <property type="entry name" value="MoaB/Mog_dom"/>
</dbReference>
<evidence type="ECO:0000256" key="2">
    <source>
        <dbReference type="ARBA" id="ARBA00005046"/>
    </source>
</evidence>
<dbReference type="Proteomes" id="UP001596116">
    <property type="component" value="Unassembled WGS sequence"/>
</dbReference>
<dbReference type="PANTHER" id="PTHR10192">
    <property type="entry name" value="MOLYBDOPTERIN BIOSYNTHESIS PROTEIN"/>
    <property type="match status" value="1"/>
</dbReference>
<keyword evidence="6" id="KW-0460">Magnesium</keyword>
<dbReference type="Pfam" id="PF03453">
    <property type="entry name" value="MoeA_N"/>
    <property type="match status" value="1"/>
</dbReference>
<keyword evidence="6" id="KW-0479">Metal-binding</keyword>
<comment type="similarity">
    <text evidence="3 6">Belongs to the MoeA family.</text>
</comment>
<keyword evidence="4 6" id="KW-0501">Molybdenum cofactor biosynthesis</keyword>
<evidence type="ECO:0000256" key="6">
    <source>
        <dbReference type="RuleBase" id="RU365090"/>
    </source>
</evidence>
<sequence length="391" mass="40950">MLSVEEAIAAILEDVAPLGAERAALGDLVGRVTAEDVIALMTQPPFAASAMDGYAVRFSDMKVGAVLTVIGEAPAGAPFGGNINAGEAVRIFTGGAVPAGADHVIIQEDVEREGAQITINEDQPKPRNIRAAGIDFREGDLLAEKAAPLHEIHGALFAAANIASVSVHRRPKVAVFSNGDELKEPGSTLKPGEIINSNHYALCAMTRNWGAEAVYLGCAADSEDDIRSYFKRGADADIIIPVGGASVGDYDYVKSAFAKEGGEVRFSKVAVRPGKPTWCGRVGDASVIGLPGNPASAIVTAALFVQPLVRRLAGEIWSAPFLKARLTAPLSANGGREAYLRAQEQDGAIAPVANQDSSLLLPFGAANALLRRKINAPALKPGDEVEFVRLR</sequence>
<evidence type="ECO:0000256" key="1">
    <source>
        <dbReference type="ARBA" id="ARBA00002901"/>
    </source>
</evidence>
<dbReference type="Gene3D" id="3.90.105.10">
    <property type="entry name" value="Molybdopterin biosynthesis moea protein, domain 2"/>
    <property type="match status" value="1"/>
</dbReference>
<dbReference type="NCBIfam" id="NF045515">
    <property type="entry name" value="Glp_gephyrin"/>
    <property type="match status" value="1"/>
</dbReference>